<dbReference type="SUPFAM" id="SSF52540">
    <property type="entry name" value="P-loop containing nucleoside triphosphate hydrolases"/>
    <property type="match status" value="1"/>
</dbReference>
<dbReference type="Gene3D" id="3.40.50.300">
    <property type="entry name" value="P-loop containing nucleotide triphosphate hydrolases"/>
    <property type="match status" value="1"/>
</dbReference>
<dbReference type="Proteomes" id="UP000037151">
    <property type="component" value="Unassembled WGS sequence"/>
</dbReference>
<reference evidence="2" key="1">
    <citation type="submission" date="2014-07" db="EMBL/GenBank/DDBJ databases">
        <title>Genome sequencing of plant-pathogenic Streptomyces species.</title>
        <authorList>
            <person name="Harrison J."/>
            <person name="Sapp M."/>
            <person name="Thwaites R."/>
            <person name="Studholme D.J."/>
        </authorList>
    </citation>
    <scope>NUCLEOTIDE SEQUENCE [LARGE SCALE GENOMIC DNA]</scope>
    <source>
        <strain evidence="2">NCPPB 4445</strain>
    </source>
</reference>
<evidence type="ECO:0000313" key="1">
    <source>
        <dbReference type="EMBL" id="KND39824.1"/>
    </source>
</evidence>
<accession>A0A0L0KQH2</accession>
<evidence type="ECO:0000313" key="2">
    <source>
        <dbReference type="Proteomes" id="UP000037151"/>
    </source>
</evidence>
<comment type="caution">
    <text evidence="1">The sequence shown here is derived from an EMBL/GenBank/DDBJ whole genome shotgun (WGS) entry which is preliminary data.</text>
</comment>
<dbReference type="RefSeq" id="WP_050369066.1">
    <property type="nucleotide sequence ID" value="NZ_KQ257797.1"/>
</dbReference>
<protein>
    <recommendedName>
        <fullName evidence="3">Thymidylate kinase</fullName>
    </recommendedName>
</protein>
<organism evidence="1 2">
    <name type="scientific">Streptomyces acidiscabies</name>
    <dbReference type="NCBI Taxonomy" id="42234"/>
    <lineage>
        <taxon>Bacteria</taxon>
        <taxon>Bacillati</taxon>
        <taxon>Actinomycetota</taxon>
        <taxon>Actinomycetes</taxon>
        <taxon>Kitasatosporales</taxon>
        <taxon>Streptomycetaceae</taxon>
        <taxon>Streptomyces</taxon>
    </lineage>
</organism>
<dbReference type="OrthoDB" id="3391209at2"/>
<sequence length="204" mass="22439">MLIIALEGPSYAGKSTAIRHLRRTALGAHAFVSDCYVKHIAHRDDIPPARTGSTPAQLAAFESFMEIEAARVTAAADSGQPLVILDRSVDTLLAHAHALDALFGYGVHHQLRDRLRTLPFMRPDHTLYLDVPAEVLHLRRKTAGHTAAESDYFLHEPGFLGHARDYFVRTARPPVSREVTVMAADTSPDDVAQAAEALVTFWAR</sequence>
<dbReference type="PATRIC" id="fig|42234.21.peg.355"/>
<gene>
    <name evidence="1" type="ORF">IQ63_01710</name>
</gene>
<dbReference type="AlphaFoldDB" id="A0A0L0KQH2"/>
<dbReference type="EMBL" id="JPPY01000016">
    <property type="protein sequence ID" value="KND39824.1"/>
    <property type="molecule type" value="Genomic_DNA"/>
</dbReference>
<name>A0A0L0KQH2_9ACTN</name>
<evidence type="ECO:0008006" key="3">
    <source>
        <dbReference type="Google" id="ProtNLM"/>
    </source>
</evidence>
<proteinExistence type="predicted"/>
<dbReference type="InterPro" id="IPR027417">
    <property type="entry name" value="P-loop_NTPase"/>
</dbReference>